<feature type="region of interest" description="Disordered" evidence="1">
    <location>
        <begin position="195"/>
        <end position="254"/>
    </location>
</feature>
<keyword evidence="4" id="KW-1185">Reference proteome</keyword>
<protein>
    <recommendedName>
        <fullName evidence="2">TIR domain-containing protein</fullName>
    </recommendedName>
</protein>
<dbReference type="GO" id="GO:0007165">
    <property type="term" value="P:signal transduction"/>
    <property type="evidence" value="ECO:0007669"/>
    <property type="project" value="InterPro"/>
</dbReference>
<evidence type="ECO:0000313" key="3">
    <source>
        <dbReference type="EMBL" id="GGZ73844.1"/>
    </source>
</evidence>
<feature type="domain" description="TIR" evidence="2">
    <location>
        <begin position="18"/>
        <end position="112"/>
    </location>
</feature>
<evidence type="ECO:0000313" key="4">
    <source>
        <dbReference type="Proteomes" id="UP000623010"/>
    </source>
</evidence>
<feature type="compositionally biased region" description="Basic and acidic residues" evidence="1">
    <location>
        <begin position="312"/>
        <end position="326"/>
    </location>
</feature>
<dbReference type="InterPro" id="IPR035897">
    <property type="entry name" value="Toll_tir_struct_dom_sf"/>
</dbReference>
<dbReference type="Gene3D" id="3.40.50.10140">
    <property type="entry name" value="Toll/interleukin-1 receptor homology (TIR) domain"/>
    <property type="match status" value="1"/>
</dbReference>
<feature type="region of interest" description="Disordered" evidence="1">
    <location>
        <begin position="281"/>
        <end position="331"/>
    </location>
</feature>
<proteinExistence type="predicted"/>
<dbReference type="NCBIfam" id="NF040588">
    <property type="entry name" value="FxsC_Nterm"/>
    <property type="match status" value="1"/>
</dbReference>
<dbReference type="InterPro" id="IPR047603">
    <property type="entry name" value="FxsC_N"/>
</dbReference>
<dbReference type="SUPFAM" id="SSF52200">
    <property type="entry name" value="Toll/Interleukin receptor TIR domain"/>
    <property type="match status" value="1"/>
</dbReference>
<reference evidence="3" key="2">
    <citation type="submission" date="2020-09" db="EMBL/GenBank/DDBJ databases">
        <authorList>
            <person name="Sun Q."/>
            <person name="Ohkuma M."/>
        </authorList>
    </citation>
    <scope>NUCLEOTIDE SEQUENCE</scope>
    <source>
        <strain evidence="3">JCM 5016</strain>
    </source>
</reference>
<feature type="compositionally biased region" description="Basic and acidic residues" evidence="1">
    <location>
        <begin position="233"/>
        <end position="251"/>
    </location>
</feature>
<accession>A0A918V6I3</accession>
<name>A0A918V6I3_9ACTN</name>
<dbReference type="EMBL" id="BMWH01000002">
    <property type="protein sequence ID" value="GGZ73844.1"/>
    <property type="molecule type" value="Genomic_DNA"/>
</dbReference>
<dbReference type="RefSeq" id="WP_190055985.1">
    <property type="nucleotide sequence ID" value="NZ_BMWH01000002.1"/>
</dbReference>
<sequence length="472" mass="52089">MDAPGQGRGGPRHERPYFFLSYAHTPPWGPDSGDPDHWVRVLYRDLCTHIMAITDLPAGFPVGFMDREMRSGEGWPEKLAENLATCRVFVPLLSPRYFSSEMCGREWFAFNERMLRARATGAGGVSAIVPALWTRVDLSELPDSVRHVHLDQAAWGSRYATGGIYGLIKLKRLRDEYEEIVLSLAQRIVDVARESPLPPDRPRDYESTPSAFKPRGTGPRHIRLTVAAPTRDALPEYRDPRPYGDDPRDWNPYHSESTRPLSALAEDLIRSLDYRVTVVSFDDEAPDDRPAPPPDADGTGDTGASGTAGAHPDAHPHAHPDTDADGRTAAGHPGILLVDQWALTDEERRRRLKAFDAGARPWVSAIVPRNRADLQCHGEEGRRLAEELERALPLVLERGRRTDCRTAVTGVPTLKAFTDLLPAVVAHTTRQYLKHAEAHPPAGPHIPRPRLLGSPCPPPPPAGDHDGDGGEA</sequence>
<feature type="region of interest" description="Disordered" evidence="1">
    <location>
        <begin position="438"/>
        <end position="472"/>
    </location>
</feature>
<dbReference type="Proteomes" id="UP000623010">
    <property type="component" value="Unassembled WGS sequence"/>
</dbReference>
<evidence type="ECO:0000259" key="2">
    <source>
        <dbReference type="Pfam" id="PF13676"/>
    </source>
</evidence>
<dbReference type="InterPro" id="IPR000157">
    <property type="entry name" value="TIR_dom"/>
</dbReference>
<comment type="caution">
    <text evidence="3">The sequence shown here is derived from an EMBL/GenBank/DDBJ whole genome shotgun (WGS) entry which is preliminary data.</text>
</comment>
<dbReference type="Pfam" id="PF13676">
    <property type="entry name" value="TIR_2"/>
    <property type="match status" value="1"/>
</dbReference>
<evidence type="ECO:0000256" key="1">
    <source>
        <dbReference type="SAM" id="MobiDB-lite"/>
    </source>
</evidence>
<feature type="compositionally biased region" description="Basic and acidic residues" evidence="1">
    <location>
        <begin position="463"/>
        <end position="472"/>
    </location>
</feature>
<dbReference type="AlphaFoldDB" id="A0A918V6I3"/>
<feature type="compositionally biased region" description="Low complexity" evidence="1">
    <location>
        <begin position="296"/>
        <end position="311"/>
    </location>
</feature>
<dbReference type="InterPro" id="IPR026367">
    <property type="entry name" value="FxsC_C"/>
</dbReference>
<dbReference type="NCBIfam" id="TIGR04276">
    <property type="entry name" value="FxsC_Cterm"/>
    <property type="match status" value="2"/>
</dbReference>
<gene>
    <name evidence="3" type="ORF">GCM10010389_09340</name>
</gene>
<organism evidence="3 4">
    <name type="scientific">Streptomyces echinoruber</name>
    <dbReference type="NCBI Taxonomy" id="68898"/>
    <lineage>
        <taxon>Bacteria</taxon>
        <taxon>Bacillati</taxon>
        <taxon>Actinomycetota</taxon>
        <taxon>Actinomycetes</taxon>
        <taxon>Kitasatosporales</taxon>
        <taxon>Streptomycetaceae</taxon>
        <taxon>Streptomyces</taxon>
    </lineage>
</organism>
<reference evidence="3" key="1">
    <citation type="journal article" date="2014" name="Int. J. Syst. Evol. Microbiol.">
        <title>Complete genome sequence of Corynebacterium casei LMG S-19264T (=DSM 44701T), isolated from a smear-ripened cheese.</title>
        <authorList>
            <consortium name="US DOE Joint Genome Institute (JGI-PGF)"/>
            <person name="Walter F."/>
            <person name="Albersmeier A."/>
            <person name="Kalinowski J."/>
            <person name="Ruckert C."/>
        </authorList>
    </citation>
    <scope>NUCLEOTIDE SEQUENCE</scope>
    <source>
        <strain evidence="3">JCM 5016</strain>
    </source>
</reference>